<dbReference type="InterPro" id="IPR007110">
    <property type="entry name" value="Ig-like_dom"/>
</dbReference>
<dbReference type="InterPro" id="IPR037448">
    <property type="entry name" value="Zig-8"/>
</dbReference>
<dbReference type="EMBL" id="JBJKFK010000893">
    <property type="protein sequence ID" value="KAL3314838.1"/>
    <property type="molecule type" value="Genomic_DNA"/>
</dbReference>
<dbReference type="PANTHER" id="PTHR23279:SF36">
    <property type="entry name" value="DEFECTIVE PROBOSCIS EXTENSION RESPONSE 9, ISOFORM A"/>
    <property type="match status" value="1"/>
</dbReference>
<dbReference type="Pfam" id="PF00047">
    <property type="entry name" value="ig"/>
    <property type="match status" value="1"/>
</dbReference>
<dbReference type="SMART" id="SM00406">
    <property type="entry name" value="IGv"/>
    <property type="match status" value="1"/>
</dbReference>
<dbReference type="SUPFAM" id="SSF48726">
    <property type="entry name" value="Immunoglobulin"/>
    <property type="match status" value="1"/>
</dbReference>
<feature type="signal peptide" evidence="1">
    <location>
        <begin position="1"/>
        <end position="25"/>
    </location>
</feature>
<keyword evidence="4" id="KW-1185">Reference proteome</keyword>
<gene>
    <name evidence="3" type="ORF">Ciccas_006533</name>
</gene>
<dbReference type="InterPro" id="IPR013151">
    <property type="entry name" value="Immunoglobulin_dom"/>
</dbReference>
<evidence type="ECO:0000313" key="4">
    <source>
        <dbReference type="Proteomes" id="UP001626550"/>
    </source>
</evidence>
<dbReference type="SMART" id="SM00409">
    <property type="entry name" value="IG"/>
    <property type="match status" value="1"/>
</dbReference>
<dbReference type="PROSITE" id="PS50835">
    <property type="entry name" value="IG_LIKE"/>
    <property type="match status" value="1"/>
</dbReference>
<dbReference type="PANTHER" id="PTHR23279">
    <property type="entry name" value="DEFECTIVE PROBOSCIS EXTENSION RESPONSE DPR -RELATED"/>
    <property type="match status" value="1"/>
</dbReference>
<dbReference type="InterPro" id="IPR003599">
    <property type="entry name" value="Ig_sub"/>
</dbReference>
<feature type="domain" description="Ig-like" evidence="2">
    <location>
        <begin position="54"/>
        <end position="147"/>
    </location>
</feature>
<reference evidence="3 4" key="1">
    <citation type="submission" date="2024-11" db="EMBL/GenBank/DDBJ databases">
        <title>Adaptive evolution of stress response genes in parasites aligns with host niche diversity.</title>
        <authorList>
            <person name="Hahn C."/>
            <person name="Resl P."/>
        </authorList>
    </citation>
    <scope>NUCLEOTIDE SEQUENCE [LARGE SCALE GENOMIC DNA]</scope>
    <source>
        <strain evidence="3">EGGRZ-B1_66</strain>
        <tissue evidence="3">Body</tissue>
    </source>
</reference>
<dbReference type="Gene3D" id="2.60.40.10">
    <property type="entry name" value="Immunoglobulins"/>
    <property type="match status" value="1"/>
</dbReference>
<dbReference type="Proteomes" id="UP001626550">
    <property type="component" value="Unassembled WGS sequence"/>
</dbReference>
<accession>A0ABD2Q5X4</accession>
<dbReference type="InterPro" id="IPR013106">
    <property type="entry name" value="Ig_V-set"/>
</dbReference>
<dbReference type="AlphaFoldDB" id="A0ABD2Q5X4"/>
<feature type="chain" id="PRO_5044835717" description="Ig-like domain-containing protein" evidence="1">
    <location>
        <begin position="26"/>
        <end position="163"/>
    </location>
</feature>
<protein>
    <recommendedName>
        <fullName evidence="2">Ig-like domain-containing protein</fullName>
    </recommendedName>
</protein>
<evidence type="ECO:0000259" key="2">
    <source>
        <dbReference type="PROSITE" id="PS50835"/>
    </source>
</evidence>
<sequence>MEFLITFYRIWQLFLIAQLCGAVWAFRETSFHVLECLDPAEVQYRAHPGDPDKPCFVKNANKPFEQKIIAHEGDDVVFPCKVKKLKEKSPKSYVSWWRLGEELELTLRELVHDKFKYKLVRSTDEDWTLQVNKLTKNDEGTYICQINIGSVLEKHFHLHIKGT</sequence>
<dbReference type="InterPro" id="IPR036179">
    <property type="entry name" value="Ig-like_dom_sf"/>
</dbReference>
<proteinExistence type="predicted"/>
<name>A0ABD2Q5X4_9PLAT</name>
<evidence type="ECO:0000256" key="1">
    <source>
        <dbReference type="SAM" id="SignalP"/>
    </source>
</evidence>
<comment type="caution">
    <text evidence="3">The sequence shown here is derived from an EMBL/GenBank/DDBJ whole genome shotgun (WGS) entry which is preliminary data.</text>
</comment>
<keyword evidence="1" id="KW-0732">Signal</keyword>
<dbReference type="InterPro" id="IPR013783">
    <property type="entry name" value="Ig-like_fold"/>
</dbReference>
<evidence type="ECO:0000313" key="3">
    <source>
        <dbReference type="EMBL" id="KAL3314838.1"/>
    </source>
</evidence>
<organism evidence="3 4">
    <name type="scientific">Cichlidogyrus casuarinus</name>
    <dbReference type="NCBI Taxonomy" id="1844966"/>
    <lineage>
        <taxon>Eukaryota</taxon>
        <taxon>Metazoa</taxon>
        <taxon>Spiralia</taxon>
        <taxon>Lophotrochozoa</taxon>
        <taxon>Platyhelminthes</taxon>
        <taxon>Monogenea</taxon>
        <taxon>Monopisthocotylea</taxon>
        <taxon>Dactylogyridea</taxon>
        <taxon>Ancyrocephalidae</taxon>
        <taxon>Cichlidogyrus</taxon>
    </lineage>
</organism>